<accession>A0A1G8N9K6</accession>
<sequence length="179" mass="19835">MKALLAIVVTLLLVAYPVLVYVSVQQQLGPTFAFLILALLLVRAAMVPRAGRAIPLVGAGLVGLYLLTRDERVLLWYPVLVNGLMLLAFGWSLRRSPSMIEQFARLRHPNLPAQAVPYLRRVTVAWCVFFVVNGSIATATVIYGDMECWTLYNGLISYGLMGLMVVAELLIRPKYQEAA</sequence>
<evidence type="ECO:0000313" key="2">
    <source>
        <dbReference type="EMBL" id="SDI76872.1"/>
    </source>
</evidence>
<evidence type="ECO:0000256" key="1">
    <source>
        <dbReference type="SAM" id="Phobius"/>
    </source>
</evidence>
<keyword evidence="1" id="KW-0812">Transmembrane</keyword>
<proteinExistence type="predicted"/>
<feature type="transmembrane region" description="Helical" evidence="1">
    <location>
        <begin position="74"/>
        <end position="93"/>
    </location>
</feature>
<dbReference type="AlphaFoldDB" id="A0A1G8N9K6"/>
<organism evidence="2 3">
    <name type="scientific">Ferrimonas sediminum</name>
    <dbReference type="NCBI Taxonomy" id="718193"/>
    <lineage>
        <taxon>Bacteria</taxon>
        <taxon>Pseudomonadati</taxon>
        <taxon>Pseudomonadota</taxon>
        <taxon>Gammaproteobacteria</taxon>
        <taxon>Alteromonadales</taxon>
        <taxon>Ferrimonadaceae</taxon>
        <taxon>Ferrimonas</taxon>
    </lineage>
</organism>
<dbReference type="EMBL" id="FNEM01000003">
    <property type="protein sequence ID" value="SDI76872.1"/>
    <property type="molecule type" value="Genomic_DNA"/>
</dbReference>
<name>A0A1G8N9K6_9GAMM</name>
<keyword evidence="3" id="KW-1185">Reference proteome</keyword>
<evidence type="ECO:0000313" key="3">
    <source>
        <dbReference type="Proteomes" id="UP000199527"/>
    </source>
</evidence>
<dbReference type="RefSeq" id="WP_090362813.1">
    <property type="nucleotide sequence ID" value="NZ_FNEM01000003.1"/>
</dbReference>
<keyword evidence="1" id="KW-0472">Membrane</keyword>
<gene>
    <name evidence="2" type="ORF">SAMN04488540_10360</name>
</gene>
<reference evidence="3" key="1">
    <citation type="submission" date="2016-10" db="EMBL/GenBank/DDBJ databases">
        <authorList>
            <person name="Varghese N."/>
            <person name="Submissions S."/>
        </authorList>
    </citation>
    <scope>NUCLEOTIDE SEQUENCE [LARGE SCALE GENOMIC DNA]</scope>
    <source>
        <strain evidence="3">DSM 23317</strain>
    </source>
</reference>
<dbReference type="Proteomes" id="UP000199527">
    <property type="component" value="Unassembled WGS sequence"/>
</dbReference>
<keyword evidence="1" id="KW-1133">Transmembrane helix</keyword>
<feature type="transmembrane region" description="Helical" evidence="1">
    <location>
        <begin position="27"/>
        <end position="46"/>
    </location>
</feature>
<feature type="transmembrane region" description="Helical" evidence="1">
    <location>
        <begin position="124"/>
        <end position="143"/>
    </location>
</feature>
<protein>
    <submittedName>
        <fullName evidence="2">Uncharacterized membrane protein</fullName>
    </submittedName>
</protein>
<dbReference type="OrthoDB" id="8537043at2"/>
<feature type="transmembrane region" description="Helical" evidence="1">
    <location>
        <begin position="149"/>
        <end position="171"/>
    </location>
</feature>